<dbReference type="RefSeq" id="WP_225249262.1">
    <property type="nucleotide sequence ID" value="NZ_CP152308.1"/>
</dbReference>
<gene>
    <name evidence="2" type="ORF">LDJ79_00870</name>
</gene>
<reference evidence="3" key="1">
    <citation type="submission" date="2023-07" db="EMBL/GenBank/DDBJ databases">
        <title>Molecular identification of indigenous halophilic bacteria isolated from red sea cost, biodegradation of synthetic dyes and assessment of degraded metabolite toxicity.</title>
        <authorList>
            <person name="Chaieb K."/>
            <person name="Altayb H.N."/>
        </authorList>
    </citation>
    <scope>NUCLEOTIDE SEQUENCE [LARGE SCALE GENOMIC DNA]</scope>
    <source>
        <strain evidence="3">K20</strain>
    </source>
</reference>
<keyword evidence="3" id="KW-1185">Reference proteome</keyword>
<dbReference type="InterPro" id="IPR022303">
    <property type="entry name" value="Conjug_Trfer_ATPase"/>
</dbReference>
<comment type="caution">
    <text evidence="2">The sequence shown here is derived from an EMBL/GenBank/DDBJ whole genome shotgun (WGS) entry which is preliminary data.</text>
</comment>
<evidence type="ECO:0000313" key="2">
    <source>
        <dbReference type="EMBL" id="MCA2014641.1"/>
    </source>
</evidence>
<organism evidence="2 3">
    <name type="scientific">Vibrio tritonius</name>
    <dbReference type="NCBI Taxonomy" id="1435069"/>
    <lineage>
        <taxon>Bacteria</taxon>
        <taxon>Pseudomonadati</taxon>
        <taxon>Pseudomonadota</taxon>
        <taxon>Gammaproteobacteria</taxon>
        <taxon>Vibrionales</taxon>
        <taxon>Vibrionaceae</taxon>
        <taxon>Vibrio</taxon>
    </lineage>
</organism>
<evidence type="ECO:0000313" key="3">
    <source>
        <dbReference type="Proteomes" id="UP001199044"/>
    </source>
</evidence>
<feature type="compositionally biased region" description="Acidic residues" evidence="1">
    <location>
        <begin position="606"/>
        <end position="616"/>
    </location>
</feature>
<dbReference type="InterPro" id="IPR051162">
    <property type="entry name" value="T4SS_component"/>
</dbReference>
<proteinExistence type="predicted"/>
<dbReference type="SUPFAM" id="SSF52540">
    <property type="entry name" value="P-loop containing nucleoside triphosphate hydrolases"/>
    <property type="match status" value="1"/>
</dbReference>
<feature type="compositionally biased region" description="Basic and acidic residues" evidence="1">
    <location>
        <begin position="594"/>
        <end position="605"/>
    </location>
</feature>
<dbReference type="Gene3D" id="3.40.50.300">
    <property type="entry name" value="P-loop containing nucleotide triphosphate hydrolases"/>
    <property type="match status" value="2"/>
</dbReference>
<dbReference type="PANTHER" id="PTHR30121:SF6">
    <property type="entry name" value="SLR6007 PROTEIN"/>
    <property type="match status" value="1"/>
</dbReference>
<name>A0ABS7YG48_9VIBR</name>
<accession>A0ABS7YG48</accession>
<dbReference type="Pfam" id="PF11130">
    <property type="entry name" value="TraC_F_IV"/>
    <property type="match status" value="1"/>
</dbReference>
<dbReference type="InterPro" id="IPR025955">
    <property type="entry name" value="TraC/Conjuga_ATPase"/>
</dbReference>
<protein>
    <submittedName>
        <fullName evidence="2">Conjugative transfer ATPase</fullName>
    </submittedName>
</protein>
<evidence type="ECO:0000256" key="1">
    <source>
        <dbReference type="SAM" id="MobiDB-lite"/>
    </source>
</evidence>
<dbReference type="InterPro" id="IPR027417">
    <property type="entry name" value="P-loop_NTPase"/>
</dbReference>
<dbReference type="Proteomes" id="UP001199044">
    <property type="component" value="Unassembled WGS sequence"/>
</dbReference>
<dbReference type="NCBIfam" id="TIGR03744">
    <property type="entry name" value="traC_PFL_4706"/>
    <property type="match status" value="1"/>
</dbReference>
<feature type="region of interest" description="Disordered" evidence="1">
    <location>
        <begin position="594"/>
        <end position="621"/>
    </location>
</feature>
<sequence>MSLVTNAIRKLKRGLTSEHLFSRGDLAELYTRELPSFASQLPYAGYDIHTGTFILEDNISRAICLTISPIPTEGLSGETLAQYRDSIAQCYEMLEERPLTDGPWVIQEFTYEDNSIEALMENMRAYVKEPAQGHPFTENYLTMMENHYRDLSKDGGLFVDEEVTGEPWRLRMPRTKLILYRRQSDSDVAKIKRNRHDPAREINNYIKDFEDRLTRSGMRVHRDSPDELFQWLFSFFNVAPELNGFSSKQEYMEYLSHIDCDMVVGTELCEKLLVDTPKSSVEDNCWYFNKHPRRFLRLGGLIRPPRIGQLTGEVTSGVAKQSSTLCALDSFPEGTVLSKTLVIVPQSDFETQMNKVEKNSYGDNEAARKSARLLRSIDARLEDSDNKLLMALGVYITGNDLDELESNQRAAITTLNKNNIQVYKDDIDRLGLRSFITHLPMNFRPEADKKKYYQRSTWTQHAANLSFAFGRSEGTGNPCISMFNRGGAPLFIDPYNKRDKSNNSFGFVVGAPGSGKSVTLTYIAYSIMAMYRPRLFIIEYGGSFSLAAKDFAKKGLTVNEVTIMPESLPSLAPFADIQLILEQEDALTEQELIDNFKDPSEKSENGEDDEEEDSDDLANKKRDTLGELDQILLLMVTGSEERELQQYSRADRSLMRRSLLETAKRLKMEGEKVGNPPKQCIVSDIKKTMELMSRSTDSDFYITDKQRDKLINMAQALDAYTTGIAGRLFNQEGDNWPDADVTILNLGVLSQESNEALLNITFASLMQRINNLSEAFQDDPRDIVSIIDEAHLELKNPMTCRALVKQVKTSRKLGAWPMFATQNVGDLSGEAAKILSMIEWFYCLNVTDDEIQKISKFKEIDGETVTLMRSTRKQNGAYTEGVILGNRSVNLFRAVIPSLIIALAMTESAEKAERRKLVREMNLGSDLEGAYEIACRINKSRGINRREEFGAIAA</sequence>
<dbReference type="PANTHER" id="PTHR30121">
    <property type="entry name" value="UNCHARACTERIZED PROTEIN YJGR-RELATED"/>
    <property type="match status" value="1"/>
</dbReference>
<dbReference type="EMBL" id="JAIWIU010000005">
    <property type="protein sequence ID" value="MCA2014641.1"/>
    <property type="molecule type" value="Genomic_DNA"/>
</dbReference>